<organism evidence="3 4">
    <name type="scientific">Winogradskyella maritima</name>
    <dbReference type="NCBI Taxonomy" id="1517766"/>
    <lineage>
        <taxon>Bacteria</taxon>
        <taxon>Pseudomonadati</taxon>
        <taxon>Bacteroidota</taxon>
        <taxon>Flavobacteriia</taxon>
        <taxon>Flavobacteriales</taxon>
        <taxon>Flavobacteriaceae</taxon>
        <taxon>Winogradskyella</taxon>
    </lineage>
</organism>
<evidence type="ECO:0000259" key="2">
    <source>
        <dbReference type="Pfam" id="PF18962"/>
    </source>
</evidence>
<dbReference type="Proteomes" id="UP001595812">
    <property type="component" value="Unassembled WGS sequence"/>
</dbReference>
<keyword evidence="1" id="KW-0732">Signal</keyword>
<keyword evidence="4" id="KW-1185">Reference proteome</keyword>
<evidence type="ECO:0000256" key="1">
    <source>
        <dbReference type="ARBA" id="ARBA00022729"/>
    </source>
</evidence>
<feature type="domain" description="Secretion system C-terminal sorting" evidence="2">
    <location>
        <begin position="517"/>
        <end position="581"/>
    </location>
</feature>
<dbReference type="NCBIfam" id="TIGR04183">
    <property type="entry name" value="Por_Secre_tail"/>
    <property type="match status" value="1"/>
</dbReference>
<name>A0ABV8AHK9_9FLAO</name>
<proteinExistence type="predicted"/>
<accession>A0ABV8AHK9</accession>
<evidence type="ECO:0000313" key="3">
    <source>
        <dbReference type="EMBL" id="MFC3877543.1"/>
    </source>
</evidence>
<gene>
    <name evidence="3" type="ORF">ACFOSX_09890</name>
</gene>
<dbReference type="Pfam" id="PF18962">
    <property type="entry name" value="Por_Secre_tail"/>
    <property type="match status" value="1"/>
</dbReference>
<protein>
    <submittedName>
        <fullName evidence="3">T9SS type A sorting domain-containing protein</fullName>
    </submittedName>
</protein>
<comment type="caution">
    <text evidence="3">The sequence shown here is derived from an EMBL/GenBank/DDBJ whole genome shotgun (WGS) entry which is preliminary data.</text>
</comment>
<sequence length="583" mass="64876">MKYFYPIISLFLCFEISAQLSVRNNAFVFVDDNILYVEDDINLNEASSKLYLRNGAQILQGNGTTGNHGLGSLSVYQTGTANEFMFNYWSSPVGESSLAFGNSDFTLSQLGDISDITTSTAANFTSDVNGSTSPLKISNRWLYTYKQIVGPGYNYSDWETINENTAINSGIGFTMKGTEDSSSSQTYDFIGKPNNGEISVDVTPYYWTLSGNPYPSALDSAAFIHDTDNLNAISGTLYFWEQDQNSDSHNVADYVGGYATFTINSDGSLPSFVSATYNTYNADGTINTTGGNSSSGKQVRRYIPIGQGFMIEGSPTSTGVATFKNSHRSYYKQTDSESEFFRANSSNSEDNFESVPENVKRFRIYTNFNDIYTRELMMNFHPDATPNFDFGLEGRSPGGVTTDAFWLTSTDALVIQALQYSEDVSIPLGLYLQESQVVTFNIDDIQNFDDSQPIFIHDKSENTYYDLKDSEVTLSLASGYYYDRFEIVFKTQSTLSTENLDLNNSAVIQNNNSQELIILNPALEQIDNISIYDIKGAEILGESEKINVAEHRIPTQSYNTGVYIVKLNMNNGKIITQKIIIRN</sequence>
<dbReference type="RefSeq" id="WP_386100030.1">
    <property type="nucleotide sequence ID" value="NZ_JBHSAT010000004.1"/>
</dbReference>
<dbReference type="InterPro" id="IPR026444">
    <property type="entry name" value="Secre_tail"/>
</dbReference>
<evidence type="ECO:0000313" key="4">
    <source>
        <dbReference type="Proteomes" id="UP001595812"/>
    </source>
</evidence>
<reference evidence="4" key="1">
    <citation type="journal article" date="2019" name="Int. J. Syst. Evol. Microbiol.">
        <title>The Global Catalogue of Microorganisms (GCM) 10K type strain sequencing project: providing services to taxonomists for standard genome sequencing and annotation.</title>
        <authorList>
            <consortium name="The Broad Institute Genomics Platform"/>
            <consortium name="The Broad Institute Genome Sequencing Center for Infectious Disease"/>
            <person name="Wu L."/>
            <person name="Ma J."/>
        </authorList>
    </citation>
    <scope>NUCLEOTIDE SEQUENCE [LARGE SCALE GENOMIC DNA]</scope>
    <source>
        <strain evidence="4">CECT 8979</strain>
    </source>
</reference>
<dbReference type="EMBL" id="JBHSAT010000004">
    <property type="protein sequence ID" value="MFC3877543.1"/>
    <property type="molecule type" value="Genomic_DNA"/>
</dbReference>